<keyword evidence="1" id="KW-0805">Transcription regulation</keyword>
<dbReference type="PROSITE" id="PS01124">
    <property type="entry name" value="HTH_ARAC_FAMILY_2"/>
    <property type="match status" value="1"/>
</dbReference>
<gene>
    <name evidence="6" type="ORF">SAMN04487861_11472</name>
</gene>
<dbReference type="GO" id="GO:0003700">
    <property type="term" value="F:DNA-binding transcription factor activity"/>
    <property type="evidence" value="ECO:0007669"/>
    <property type="project" value="InterPro"/>
</dbReference>
<dbReference type="SUPFAM" id="SSF51215">
    <property type="entry name" value="Regulatory protein AraC"/>
    <property type="match status" value="1"/>
</dbReference>
<dbReference type="Proteomes" id="UP000183639">
    <property type="component" value="Unassembled WGS sequence"/>
</dbReference>
<dbReference type="Pfam" id="PF02311">
    <property type="entry name" value="AraC_binding"/>
    <property type="match status" value="1"/>
</dbReference>
<sequence length="283" mass="32689">MSDYEKKGYLASDFRVFRLKDPTLKPIAFHYHDFHKIILFLSGNVDYVIEGKTYHLTARDIVFVSAGEIHRPVFLPGSADYERIVIYVSPAFLERWQRQDPEHTDLGHCFLQARETASVMHQAPGTSHDLLFHMDKLEKAAHGEGFANGLYTELLFIEFMILINRLLEGHELAGLENATYDPKIQEVLAYVNQHLADELSIDALAAHTYTSKFYLMRKFKADTGYALHQYIRSKRLLLARDMLRSDLPIAQIASEVGFADYSTFSRAFKEMFKCSPREYRNTH</sequence>
<accession>A0A1I3FEJ9</accession>
<evidence type="ECO:0000256" key="1">
    <source>
        <dbReference type="ARBA" id="ARBA00023015"/>
    </source>
</evidence>
<dbReference type="PROSITE" id="PS00041">
    <property type="entry name" value="HTH_ARAC_FAMILY_1"/>
    <property type="match status" value="1"/>
</dbReference>
<evidence type="ECO:0000256" key="2">
    <source>
        <dbReference type="ARBA" id="ARBA00023125"/>
    </source>
</evidence>
<organism evidence="6 7">
    <name type="scientific">Selenomonas ruminantium</name>
    <dbReference type="NCBI Taxonomy" id="971"/>
    <lineage>
        <taxon>Bacteria</taxon>
        <taxon>Bacillati</taxon>
        <taxon>Bacillota</taxon>
        <taxon>Negativicutes</taxon>
        <taxon>Selenomonadales</taxon>
        <taxon>Selenomonadaceae</taxon>
        <taxon>Selenomonas</taxon>
    </lineage>
</organism>
<dbReference type="RefSeq" id="WP_075444032.1">
    <property type="nucleotide sequence ID" value="NZ_FOQK01000014.1"/>
</dbReference>
<evidence type="ECO:0000256" key="4">
    <source>
        <dbReference type="ARBA" id="ARBA00023163"/>
    </source>
</evidence>
<name>A0A1I3FEJ9_SELRU</name>
<dbReference type="SMART" id="SM00342">
    <property type="entry name" value="HTH_ARAC"/>
    <property type="match status" value="1"/>
</dbReference>
<protein>
    <submittedName>
        <fullName evidence="6">AraC-type DNA-binding protein</fullName>
    </submittedName>
</protein>
<dbReference type="GO" id="GO:0043565">
    <property type="term" value="F:sequence-specific DNA binding"/>
    <property type="evidence" value="ECO:0007669"/>
    <property type="project" value="InterPro"/>
</dbReference>
<dbReference type="Pfam" id="PF12833">
    <property type="entry name" value="HTH_18"/>
    <property type="match status" value="1"/>
</dbReference>
<proteinExistence type="predicted"/>
<dbReference type="InterPro" id="IPR003313">
    <property type="entry name" value="AraC-bd"/>
</dbReference>
<dbReference type="EMBL" id="FOQK01000014">
    <property type="protein sequence ID" value="SFI09600.1"/>
    <property type="molecule type" value="Genomic_DNA"/>
</dbReference>
<dbReference type="InterPro" id="IPR018060">
    <property type="entry name" value="HTH_AraC"/>
</dbReference>
<evidence type="ECO:0000259" key="5">
    <source>
        <dbReference type="PROSITE" id="PS01124"/>
    </source>
</evidence>
<dbReference type="InterPro" id="IPR020449">
    <property type="entry name" value="Tscrpt_reg_AraC-type_HTH"/>
</dbReference>
<dbReference type="InterPro" id="IPR018062">
    <property type="entry name" value="HTH_AraC-typ_CS"/>
</dbReference>
<keyword evidence="2 6" id="KW-0238">DNA-binding</keyword>
<feature type="domain" description="HTH araC/xylS-type" evidence="5">
    <location>
        <begin position="185"/>
        <end position="282"/>
    </location>
</feature>
<dbReference type="PRINTS" id="PR00032">
    <property type="entry name" value="HTHARAC"/>
</dbReference>
<dbReference type="InterPro" id="IPR014710">
    <property type="entry name" value="RmlC-like_jellyroll"/>
</dbReference>
<dbReference type="InterPro" id="IPR009057">
    <property type="entry name" value="Homeodomain-like_sf"/>
</dbReference>
<dbReference type="AlphaFoldDB" id="A0A1I3FEJ9"/>
<dbReference type="Gene3D" id="2.60.120.10">
    <property type="entry name" value="Jelly Rolls"/>
    <property type="match status" value="1"/>
</dbReference>
<keyword evidence="4" id="KW-0804">Transcription</keyword>
<dbReference type="InterPro" id="IPR037923">
    <property type="entry name" value="HTH-like"/>
</dbReference>
<dbReference type="InterPro" id="IPR050204">
    <property type="entry name" value="AraC_XylS_family_regulators"/>
</dbReference>
<evidence type="ECO:0000313" key="7">
    <source>
        <dbReference type="Proteomes" id="UP000183639"/>
    </source>
</evidence>
<reference evidence="6 7" key="1">
    <citation type="submission" date="2016-10" db="EMBL/GenBank/DDBJ databases">
        <authorList>
            <person name="de Groot N.N."/>
        </authorList>
    </citation>
    <scope>NUCLEOTIDE SEQUENCE [LARGE SCALE GENOMIC DNA]</scope>
    <source>
        <strain evidence="6 7">Z108</strain>
    </source>
</reference>
<evidence type="ECO:0000256" key="3">
    <source>
        <dbReference type="ARBA" id="ARBA00023159"/>
    </source>
</evidence>
<dbReference type="Gene3D" id="1.10.10.60">
    <property type="entry name" value="Homeodomain-like"/>
    <property type="match status" value="2"/>
</dbReference>
<evidence type="ECO:0000313" key="6">
    <source>
        <dbReference type="EMBL" id="SFI09600.1"/>
    </source>
</evidence>
<dbReference type="SUPFAM" id="SSF46689">
    <property type="entry name" value="Homeodomain-like"/>
    <property type="match status" value="2"/>
</dbReference>
<dbReference type="OrthoDB" id="9774814at2"/>
<keyword evidence="3" id="KW-0010">Activator</keyword>
<dbReference type="PANTHER" id="PTHR46796">
    <property type="entry name" value="HTH-TYPE TRANSCRIPTIONAL ACTIVATOR RHAS-RELATED"/>
    <property type="match status" value="1"/>
</dbReference>